<dbReference type="SMART" id="SM00904">
    <property type="entry name" value="Flavokinase"/>
    <property type="match status" value="1"/>
</dbReference>
<evidence type="ECO:0000256" key="3">
    <source>
        <dbReference type="ARBA" id="ARBA00005201"/>
    </source>
</evidence>
<evidence type="ECO:0000256" key="8">
    <source>
        <dbReference type="ARBA" id="ARBA00022741"/>
    </source>
</evidence>
<reference evidence="17" key="2">
    <citation type="submission" date="2021-04" db="EMBL/GenBank/DDBJ databases">
        <authorList>
            <person name="Gilroy R."/>
        </authorList>
    </citation>
    <scope>NUCLEOTIDE SEQUENCE</scope>
    <source>
        <strain evidence="17">G3-2149</strain>
    </source>
</reference>
<dbReference type="InterPro" id="IPR015864">
    <property type="entry name" value="FAD_synthase"/>
</dbReference>
<dbReference type="PANTHER" id="PTHR22749">
    <property type="entry name" value="RIBOFLAVIN KINASE/FMN ADENYLYLTRANSFERASE"/>
    <property type="match status" value="1"/>
</dbReference>
<protein>
    <recommendedName>
        <fullName evidence="15">Riboflavin biosynthesis protein</fullName>
    </recommendedName>
    <domain>
        <recommendedName>
            <fullName evidence="15">Riboflavin kinase</fullName>
            <ecNumber evidence="15">2.7.1.26</ecNumber>
        </recommendedName>
        <alternativeName>
            <fullName evidence="15">Flavokinase</fullName>
        </alternativeName>
    </domain>
    <domain>
        <recommendedName>
            <fullName evidence="15">FMN adenylyltransferase</fullName>
            <ecNumber evidence="15">2.7.7.2</ecNumber>
        </recommendedName>
        <alternativeName>
            <fullName evidence="15">FAD pyrophosphorylase</fullName>
        </alternativeName>
        <alternativeName>
            <fullName evidence="15">FAD synthase</fullName>
        </alternativeName>
    </domain>
</protein>
<comment type="function">
    <text evidence="1">Catalyzes the phosphorylation of riboflavin to FMN followed by the adenylation of FMN to FAD.</text>
</comment>
<dbReference type="Gene3D" id="3.40.50.620">
    <property type="entry name" value="HUPs"/>
    <property type="match status" value="1"/>
</dbReference>
<dbReference type="SUPFAM" id="SSF52374">
    <property type="entry name" value="Nucleotidylyl transferase"/>
    <property type="match status" value="1"/>
</dbReference>
<dbReference type="GO" id="GO:0008531">
    <property type="term" value="F:riboflavin kinase activity"/>
    <property type="evidence" value="ECO:0007669"/>
    <property type="project" value="UniProtKB-UniRule"/>
</dbReference>
<dbReference type="InterPro" id="IPR014729">
    <property type="entry name" value="Rossmann-like_a/b/a_fold"/>
</dbReference>
<dbReference type="InterPro" id="IPR002606">
    <property type="entry name" value="Riboflavin_kinase_bac"/>
</dbReference>
<dbReference type="PIRSF" id="PIRSF004491">
    <property type="entry name" value="FAD_Synth"/>
    <property type="match status" value="1"/>
</dbReference>
<comment type="pathway">
    <text evidence="2 15">Cofactor biosynthesis; FAD biosynthesis; FAD from FMN: step 1/1.</text>
</comment>
<keyword evidence="12" id="KW-0511">Multifunctional enzyme</keyword>
<dbReference type="CDD" id="cd02064">
    <property type="entry name" value="FAD_synthetase_N"/>
    <property type="match status" value="1"/>
</dbReference>
<dbReference type="Proteomes" id="UP000823865">
    <property type="component" value="Unassembled WGS sequence"/>
</dbReference>
<evidence type="ECO:0000256" key="11">
    <source>
        <dbReference type="ARBA" id="ARBA00022840"/>
    </source>
</evidence>
<evidence type="ECO:0000256" key="4">
    <source>
        <dbReference type="ARBA" id="ARBA00022630"/>
    </source>
</evidence>
<dbReference type="GO" id="GO:0009231">
    <property type="term" value="P:riboflavin biosynthetic process"/>
    <property type="evidence" value="ECO:0007669"/>
    <property type="project" value="InterPro"/>
</dbReference>
<evidence type="ECO:0000256" key="9">
    <source>
        <dbReference type="ARBA" id="ARBA00022777"/>
    </source>
</evidence>
<name>A0A9E2LAL2_9BACT</name>
<reference evidence="17" key="1">
    <citation type="journal article" date="2021" name="PeerJ">
        <title>Extensive microbial diversity within the chicken gut microbiome revealed by metagenomics and culture.</title>
        <authorList>
            <person name="Gilroy R."/>
            <person name="Ravi A."/>
            <person name="Getino M."/>
            <person name="Pursley I."/>
            <person name="Horton D.L."/>
            <person name="Alikhan N.F."/>
            <person name="Baker D."/>
            <person name="Gharbi K."/>
            <person name="Hall N."/>
            <person name="Watson M."/>
            <person name="Adriaenssens E.M."/>
            <person name="Foster-Nyarko E."/>
            <person name="Jarju S."/>
            <person name="Secka A."/>
            <person name="Antonio M."/>
            <person name="Oren A."/>
            <person name="Chaudhuri R.R."/>
            <person name="La Ragione R."/>
            <person name="Hildebrand F."/>
            <person name="Pallen M.J."/>
        </authorList>
    </citation>
    <scope>NUCLEOTIDE SEQUENCE</scope>
    <source>
        <strain evidence="17">G3-2149</strain>
    </source>
</reference>
<dbReference type="FunFam" id="3.40.50.620:FF:000021">
    <property type="entry name" value="Riboflavin biosynthesis protein"/>
    <property type="match status" value="1"/>
</dbReference>
<dbReference type="AlphaFoldDB" id="A0A9E2LAL2"/>
<gene>
    <name evidence="17" type="primary">ribF</name>
    <name evidence="17" type="ORF">H9789_09380</name>
</gene>
<keyword evidence="6 15" id="KW-0808">Transferase</keyword>
<dbReference type="Pfam" id="PF06574">
    <property type="entry name" value="FAD_syn"/>
    <property type="match status" value="1"/>
</dbReference>
<comment type="pathway">
    <text evidence="3 15">Cofactor biosynthesis; FMN biosynthesis; FMN from riboflavin (ATP route): step 1/1.</text>
</comment>
<comment type="catalytic activity">
    <reaction evidence="13 15">
        <text>riboflavin + ATP = FMN + ADP + H(+)</text>
        <dbReference type="Rhea" id="RHEA:14357"/>
        <dbReference type="ChEBI" id="CHEBI:15378"/>
        <dbReference type="ChEBI" id="CHEBI:30616"/>
        <dbReference type="ChEBI" id="CHEBI:57986"/>
        <dbReference type="ChEBI" id="CHEBI:58210"/>
        <dbReference type="ChEBI" id="CHEBI:456216"/>
        <dbReference type="EC" id="2.7.1.26"/>
    </reaction>
</comment>
<keyword evidence="10 15" id="KW-0274">FAD</keyword>
<evidence type="ECO:0000256" key="1">
    <source>
        <dbReference type="ARBA" id="ARBA00002121"/>
    </source>
</evidence>
<evidence type="ECO:0000256" key="7">
    <source>
        <dbReference type="ARBA" id="ARBA00022695"/>
    </source>
</evidence>
<evidence type="ECO:0000256" key="6">
    <source>
        <dbReference type="ARBA" id="ARBA00022679"/>
    </source>
</evidence>
<evidence type="ECO:0000256" key="15">
    <source>
        <dbReference type="PIRNR" id="PIRNR004491"/>
    </source>
</evidence>
<evidence type="ECO:0000256" key="14">
    <source>
        <dbReference type="ARBA" id="ARBA00049494"/>
    </source>
</evidence>
<evidence type="ECO:0000256" key="5">
    <source>
        <dbReference type="ARBA" id="ARBA00022643"/>
    </source>
</evidence>
<keyword evidence="9 15" id="KW-0418">Kinase</keyword>
<dbReference type="Gene3D" id="2.40.30.30">
    <property type="entry name" value="Riboflavin kinase-like"/>
    <property type="match status" value="1"/>
</dbReference>
<dbReference type="GO" id="GO:0006747">
    <property type="term" value="P:FAD biosynthetic process"/>
    <property type="evidence" value="ECO:0007669"/>
    <property type="project" value="UniProtKB-UniRule"/>
</dbReference>
<dbReference type="EC" id="2.7.1.26" evidence="15"/>
<dbReference type="GO" id="GO:0005524">
    <property type="term" value="F:ATP binding"/>
    <property type="evidence" value="ECO:0007669"/>
    <property type="project" value="UniProtKB-UniRule"/>
</dbReference>
<dbReference type="InterPro" id="IPR015865">
    <property type="entry name" value="Riboflavin_kinase_bac/euk"/>
</dbReference>
<evidence type="ECO:0000256" key="10">
    <source>
        <dbReference type="ARBA" id="ARBA00022827"/>
    </source>
</evidence>
<dbReference type="GO" id="GO:0003919">
    <property type="term" value="F:FMN adenylyltransferase activity"/>
    <property type="evidence" value="ECO:0007669"/>
    <property type="project" value="UniProtKB-UniRule"/>
</dbReference>
<comment type="caution">
    <text evidence="17">The sequence shown here is derived from an EMBL/GenBank/DDBJ whole genome shotgun (WGS) entry which is preliminary data.</text>
</comment>
<dbReference type="PANTHER" id="PTHR22749:SF6">
    <property type="entry name" value="RIBOFLAVIN KINASE"/>
    <property type="match status" value="1"/>
</dbReference>
<accession>A0A9E2LAL2</accession>
<keyword evidence="11 15" id="KW-0067">ATP-binding</keyword>
<keyword evidence="7 15" id="KW-0548">Nucleotidyltransferase</keyword>
<dbReference type="Pfam" id="PF01687">
    <property type="entry name" value="Flavokinase"/>
    <property type="match status" value="1"/>
</dbReference>
<organism evidence="17 18">
    <name type="scientific">Candidatus Paraprevotella stercoravium</name>
    <dbReference type="NCBI Taxonomy" id="2838725"/>
    <lineage>
        <taxon>Bacteria</taxon>
        <taxon>Pseudomonadati</taxon>
        <taxon>Bacteroidota</taxon>
        <taxon>Bacteroidia</taxon>
        <taxon>Bacteroidales</taxon>
        <taxon>Prevotellaceae</taxon>
        <taxon>Paraprevotella</taxon>
    </lineage>
</organism>
<evidence type="ECO:0000313" key="17">
    <source>
        <dbReference type="EMBL" id="MBU3854003.1"/>
    </source>
</evidence>
<dbReference type="InterPro" id="IPR023468">
    <property type="entry name" value="Riboflavin_kinase"/>
</dbReference>
<keyword evidence="8 15" id="KW-0547">Nucleotide-binding</keyword>
<comment type="catalytic activity">
    <reaction evidence="14 15">
        <text>FMN + ATP + H(+) = FAD + diphosphate</text>
        <dbReference type="Rhea" id="RHEA:17237"/>
        <dbReference type="ChEBI" id="CHEBI:15378"/>
        <dbReference type="ChEBI" id="CHEBI:30616"/>
        <dbReference type="ChEBI" id="CHEBI:33019"/>
        <dbReference type="ChEBI" id="CHEBI:57692"/>
        <dbReference type="ChEBI" id="CHEBI:58210"/>
        <dbReference type="EC" id="2.7.7.2"/>
    </reaction>
</comment>
<dbReference type="InterPro" id="IPR023465">
    <property type="entry name" value="Riboflavin_kinase_dom_sf"/>
</dbReference>
<keyword evidence="4 15" id="KW-0285">Flavoprotein</keyword>
<feature type="domain" description="Riboflavin kinase" evidence="16">
    <location>
        <begin position="181"/>
        <end position="308"/>
    </location>
</feature>
<evidence type="ECO:0000256" key="2">
    <source>
        <dbReference type="ARBA" id="ARBA00004726"/>
    </source>
</evidence>
<keyword evidence="5 15" id="KW-0288">FMN</keyword>
<sequence length="309" mass="34893">MKIITSIEQHDFRPSVATIGFFDGMHCGHRFLVHQVTTLAQERGLESLLISFDRHPRQVMQADYRPQLLSPFREKCLLLEQSEADHAVLLHFDLAMSSLSAYEFMRDVLLKQLHVRVLLIGYDHHFGHGACDTFEDYVRYGQELGIEVVQSCEYQNQGLHVSSSAIRKALLSGDLDFATQALQRYYSLCGTVVHGFHIGSALGFPTANVSVDSEEKLIPADGVYAVWVDLSDGVSYPGMLNIGNRPTMDNGTQTTIEVHLLAFSGSLYGQQLTVRFVKYLRSEQRFANKGELVTQLQKDRIQVEQLLKR</sequence>
<dbReference type="NCBIfam" id="TIGR00083">
    <property type="entry name" value="ribF"/>
    <property type="match status" value="1"/>
</dbReference>
<evidence type="ECO:0000256" key="12">
    <source>
        <dbReference type="ARBA" id="ARBA00023268"/>
    </source>
</evidence>
<dbReference type="EMBL" id="JAHLFU010000197">
    <property type="protein sequence ID" value="MBU3854003.1"/>
    <property type="molecule type" value="Genomic_DNA"/>
</dbReference>
<evidence type="ECO:0000259" key="16">
    <source>
        <dbReference type="SMART" id="SM00904"/>
    </source>
</evidence>
<comment type="similarity">
    <text evidence="15">Belongs to the ribF family.</text>
</comment>
<evidence type="ECO:0000256" key="13">
    <source>
        <dbReference type="ARBA" id="ARBA00047880"/>
    </source>
</evidence>
<dbReference type="EC" id="2.7.7.2" evidence="15"/>
<dbReference type="GO" id="GO:0009398">
    <property type="term" value="P:FMN biosynthetic process"/>
    <property type="evidence" value="ECO:0007669"/>
    <property type="project" value="UniProtKB-UniRule"/>
</dbReference>
<dbReference type="SUPFAM" id="SSF82114">
    <property type="entry name" value="Riboflavin kinase-like"/>
    <property type="match status" value="1"/>
</dbReference>
<proteinExistence type="inferred from homology"/>
<evidence type="ECO:0000313" key="18">
    <source>
        <dbReference type="Proteomes" id="UP000823865"/>
    </source>
</evidence>